<organism evidence="4 5">
    <name type="scientific">Prorocentrum cordatum</name>
    <dbReference type="NCBI Taxonomy" id="2364126"/>
    <lineage>
        <taxon>Eukaryota</taxon>
        <taxon>Sar</taxon>
        <taxon>Alveolata</taxon>
        <taxon>Dinophyceae</taxon>
        <taxon>Prorocentrales</taxon>
        <taxon>Prorocentraceae</taxon>
        <taxon>Prorocentrum</taxon>
    </lineage>
</organism>
<keyword evidence="3" id="KW-0812">Transmembrane</keyword>
<feature type="region of interest" description="Disordered" evidence="2">
    <location>
        <begin position="221"/>
        <end position="247"/>
    </location>
</feature>
<keyword evidence="3" id="KW-0472">Membrane</keyword>
<feature type="compositionally biased region" description="Gly residues" evidence="2">
    <location>
        <begin position="234"/>
        <end position="245"/>
    </location>
</feature>
<reference evidence="4" key="1">
    <citation type="submission" date="2023-10" db="EMBL/GenBank/DDBJ databases">
        <authorList>
            <person name="Chen Y."/>
            <person name="Shah S."/>
            <person name="Dougan E. K."/>
            <person name="Thang M."/>
            <person name="Chan C."/>
        </authorList>
    </citation>
    <scope>NUCLEOTIDE SEQUENCE [LARGE SCALE GENOMIC DNA]</scope>
</reference>
<evidence type="ECO:0000313" key="4">
    <source>
        <dbReference type="EMBL" id="CAK0834267.1"/>
    </source>
</evidence>
<protein>
    <recommendedName>
        <fullName evidence="6">Type II protein arginine methyltransferase</fullName>
    </recommendedName>
</protein>
<name>A0ABN9SQP6_9DINO</name>
<dbReference type="EMBL" id="CAUYUJ010012600">
    <property type="protein sequence ID" value="CAK0834267.1"/>
    <property type="molecule type" value="Genomic_DNA"/>
</dbReference>
<feature type="coiled-coil region" evidence="1">
    <location>
        <begin position="404"/>
        <end position="431"/>
    </location>
</feature>
<gene>
    <name evidence="4" type="ORF">PCOR1329_LOCUS31734</name>
</gene>
<comment type="caution">
    <text evidence="4">The sequence shown here is derived from an EMBL/GenBank/DDBJ whole genome shotgun (WGS) entry which is preliminary data.</text>
</comment>
<keyword evidence="5" id="KW-1185">Reference proteome</keyword>
<keyword evidence="3" id="KW-1133">Transmembrane helix</keyword>
<evidence type="ECO:0000313" key="5">
    <source>
        <dbReference type="Proteomes" id="UP001189429"/>
    </source>
</evidence>
<keyword evidence="1" id="KW-0175">Coiled coil</keyword>
<proteinExistence type="predicted"/>
<evidence type="ECO:0000256" key="2">
    <source>
        <dbReference type="SAM" id="MobiDB-lite"/>
    </source>
</evidence>
<evidence type="ECO:0008006" key="6">
    <source>
        <dbReference type="Google" id="ProtNLM"/>
    </source>
</evidence>
<sequence>MGDFGWATFSKASTFEAASSGLQVSPCALALSTSANACLSETGVWGAPVPLGAAVVAGGLGVLLGVLAVLLAQVTVCTCLVSVRIGLWGLWRTAPAPSRAERQEQLAPVVDAPVQAGGVVFLDYGEAKEPWHERLILASLGGARYLVLTPDEDMYEEEIDTRSVADFRQAGPRGGLPAGLGAAKGQPVYRFTERPRGAALQSWIDAAEEQAVELRAARGLAEEPEPPPLADGGAPSGAGAAGSGSTGERADWVCVVPEGDVRSAVLVRLAPGETADEALRTFVASAVPDAVGGARAPPPAEDARTLAIKRDAAGRRFRDLKSVADSSEQCEFEDWALSGPRTASYVVKEIARQSGGPVQRHTTWKHENKLHDDEHSVVAHEMLSEILELACTYDQVDVANLASMEALARHLQFLEHKVKKKKETIKDFDSQDYYLGRTRRTGGAIISPELLKWVAESAARDSAILPLERMVPRDLLPLPLVPVPPARGARALPRRSAQRIGRRSAVGRRVNDCIAALNNLYGEGDFCSKARPSEAQFSAVDMLWQAVSDDKPPDDAPSPEAALVELLGMGSLGYGPDGPTVVAPYDRGLVSWPESAGCVSLLEVLPEPDRQEVIDGRNSMMLRAEEVRPGATKVYWDKTLQSDADEYQRFVQDLLARDMAHIVDARAVNQALKRPPTIHMASTAALVNMEVEGGAQLEFSIQDIADCFYQFRVPDYMVPWFGMRPLRARQLGVKVVDGLAVSEGSWVYPCLRVLPMGFAWAMRWTQQAHRELLRRGGLGGVENELVDRQIAPSVDSPQVPRVVYVDNEIFVSSRPGATRGARRQAAKVMTEAGLPLHEVEESKTVVEALGLELDGLKLRARLARAKRWRLGLGAQALLRRRRVAGREVEQMIGHFTHAMLLNRPALCVFRAAYDFARKHYRVPVPLWPSVRQELANALHLMPLLAVQFDLPWSGRVTCSDATLRGYAVQEADMGPPAVREVGRWQLCSSARVRVYTSDLYLLLRRGSQVLTPWAPKVYIMYTQLCLYGFLEAS</sequence>
<accession>A0ABN9SQP6</accession>
<dbReference type="Proteomes" id="UP001189429">
    <property type="component" value="Unassembled WGS sequence"/>
</dbReference>
<evidence type="ECO:0000256" key="1">
    <source>
        <dbReference type="SAM" id="Coils"/>
    </source>
</evidence>
<feature type="non-terminal residue" evidence="4">
    <location>
        <position position="1033"/>
    </location>
</feature>
<feature type="transmembrane region" description="Helical" evidence="3">
    <location>
        <begin position="51"/>
        <end position="72"/>
    </location>
</feature>
<evidence type="ECO:0000256" key="3">
    <source>
        <dbReference type="SAM" id="Phobius"/>
    </source>
</evidence>